<feature type="transmembrane region" description="Helical" evidence="1">
    <location>
        <begin position="195"/>
        <end position="218"/>
    </location>
</feature>
<dbReference type="RefSeq" id="XP_036631468.1">
    <property type="nucleotide sequence ID" value="XM_036775449.1"/>
</dbReference>
<feature type="domain" description="DUF6533" evidence="2">
    <location>
        <begin position="18"/>
        <end position="60"/>
    </location>
</feature>
<evidence type="ECO:0000259" key="2">
    <source>
        <dbReference type="Pfam" id="PF20151"/>
    </source>
</evidence>
<dbReference type="Pfam" id="PF20151">
    <property type="entry name" value="DUF6533"/>
    <property type="match status" value="1"/>
</dbReference>
<dbReference type="OrthoDB" id="3242376at2759"/>
<dbReference type="InterPro" id="IPR045340">
    <property type="entry name" value="DUF6533"/>
</dbReference>
<name>A0A8H6ZV96_PLEOS</name>
<keyword evidence="4" id="KW-1185">Reference proteome</keyword>
<keyword evidence="1" id="KW-0472">Membrane</keyword>
<dbReference type="EMBL" id="JACETU010000004">
    <property type="protein sequence ID" value="KAF7430190.1"/>
    <property type="molecule type" value="Genomic_DNA"/>
</dbReference>
<evidence type="ECO:0000313" key="3">
    <source>
        <dbReference type="EMBL" id="KAF7430190.1"/>
    </source>
</evidence>
<gene>
    <name evidence="3" type="ORF">PC9H_005890</name>
</gene>
<feature type="transmembrane region" description="Helical" evidence="1">
    <location>
        <begin position="127"/>
        <end position="144"/>
    </location>
</feature>
<dbReference type="AlphaFoldDB" id="A0A8H6ZV96"/>
<proteinExistence type="predicted"/>
<dbReference type="Proteomes" id="UP000623687">
    <property type="component" value="Unassembled WGS sequence"/>
</dbReference>
<evidence type="ECO:0000256" key="1">
    <source>
        <dbReference type="SAM" id="Phobius"/>
    </source>
</evidence>
<sequence>MLDPLVNAFAHLVGNYKFQTASYVLYIYDHLLTFSDEVDKIWHQPFTFASLLFYINRYITHCQFIIIQVEFYETEWPISVGVSVLVFVLFLPPHHSPRCDRYVKFAGAATMCLVTIAERTFLVIRHALYLVACIIVVMILRMYGLYLGNRFILYFLLVVLCGQVVVMAYAISTGIRVPLPPGFSGCVLTGRNTWFAGLWAAPLVTDSCIFLLTLWRTIRFKKNNVQARLMSIFLRDGTLYFFIIFGMNLMNCLIYFLAVEDLKAMGASISQIMTAILIARLQLNLKRTGHAQSSRISASRISGNPFVQLSPAQAVHGGTDTRTDYASFFTIGNLAEDVNDSEFATLDNASFDGIKGIELGRP</sequence>
<reference evidence="3" key="1">
    <citation type="submission" date="2019-07" db="EMBL/GenBank/DDBJ databases">
        <authorList>
            <person name="Palmer J.M."/>
        </authorList>
    </citation>
    <scope>NUCLEOTIDE SEQUENCE</scope>
    <source>
        <strain evidence="3">PC9</strain>
    </source>
</reference>
<dbReference type="VEuPathDB" id="FungiDB:PC9H_005890"/>
<organism evidence="3 4">
    <name type="scientific">Pleurotus ostreatus</name>
    <name type="common">Oyster mushroom</name>
    <name type="synonym">White-rot fungus</name>
    <dbReference type="NCBI Taxonomy" id="5322"/>
    <lineage>
        <taxon>Eukaryota</taxon>
        <taxon>Fungi</taxon>
        <taxon>Dikarya</taxon>
        <taxon>Basidiomycota</taxon>
        <taxon>Agaricomycotina</taxon>
        <taxon>Agaricomycetes</taxon>
        <taxon>Agaricomycetidae</taxon>
        <taxon>Agaricales</taxon>
        <taxon>Pleurotineae</taxon>
        <taxon>Pleurotaceae</taxon>
        <taxon>Pleurotus</taxon>
    </lineage>
</organism>
<dbReference type="GeneID" id="59375708"/>
<keyword evidence="1" id="KW-1133">Transmembrane helix</keyword>
<protein>
    <recommendedName>
        <fullName evidence="2">DUF6533 domain-containing protein</fullName>
    </recommendedName>
</protein>
<feature type="transmembrane region" description="Helical" evidence="1">
    <location>
        <begin position="239"/>
        <end position="258"/>
    </location>
</feature>
<keyword evidence="1" id="KW-0812">Transmembrane</keyword>
<accession>A0A8H6ZV96</accession>
<evidence type="ECO:0000313" key="4">
    <source>
        <dbReference type="Proteomes" id="UP000623687"/>
    </source>
</evidence>
<feature type="transmembrane region" description="Helical" evidence="1">
    <location>
        <begin position="151"/>
        <end position="175"/>
    </location>
</feature>
<comment type="caution">
    <text evidence="3">The sequence shown here is derived from an EMBL/GenBank/DDBJ whole genome shotgun (WGS) entry which is preliminary data.</text>
</comment>